<dbReference type="EMBL" id="UZAH01026996">
    <property type="protein sequence ID" value="VDO87578.1"/>
    <property type="molecule type" value="Genomic_DNA"/>
</dbReference>
<proteinExistence type="predicted"/>
<evidence type="ECO:0000313" key="2">
    <source>
        <dbReference type="Proteomes" id="UP000050761"/>
    </source>
</evidence>
<evidence type="ECO:0000313" key="1">
    <source>
        <dbReference type="EMBL" id="VDO87578.1"/>
    </source>
</evidence>
<dbReference type="OrthoDB" id="5836131at2759"/>
<protein>
    <submittedName>
        <fullName evidence="3">Mon2_C domain-containing protein</fullName>
    </submittedName>
</protein>
<gene>
    <name evidence="1" type="ORF">HPBE_LOCUS11138</name>
</gene>
<evidence type="ECO:0000313" key="3">
    <source>
        <dbReference type="WBParaSite" id="HPBE_0001113701-mRNA-1"/>
    </source>
</evidence>
<accession>A0A183FSZ6</accession>
<sequence>MADVLHEDQRSFAAQVSKTGVARYMTDLLASIEVDWVSLSRRQPDDLQSHVLYKSLMVALTRLALTESGWNTLAHLAIPEVLAQLRMFAQPPKQMFLQPASIKEQGSPAELFVTSFDTVIQLCCAICAKPKWKRLSFKLMRAEIKCRLMDTVVTLVQYVWDNDDATRPVIESNSMLSQLRALPHAAEPCQKAVRKPFSFVNPTLLSPQFAR</sequence>
<organism evidence="2 3">
    <name type="scientific">Heligmosomoides polygyrus</name>
    <name type="common">Parasitic roundworm</name>
    <dbReference type="NCBI Taxonomy" id="6339"/>
    <lineage>
        <taxon>Eukaryota</taxon>
        <taxon>Metazoa</taxon>
        <taxon>Ecdysozoa</taxon>
        <taxon>Nematoda</taxon>
        <taxon>Chromadorea</taxon>
        <taxon>Rhabditida</taxon>
        <taxon>Rhabditina</taxon>
        <taxon>Rhabditomorpha</taxon>
        <taxon>Strongyloidea</taxon>
        <taxon>Heligmosomidae</taxon>
        <taxon>Heligmosomoides</taxon>
    </lineage>
</organism>
<name>A0A183FSZ6_HELPZ</name>
<accession>A0A3P8CHE6</accession>
<dbReference type="Proteomes" id="UP000050761">
    <property type="component" value="Unassembled WGS sequence"/>
</dbReference>
<dbReference type="AlphaFoldDB" id="A0A183FSZ6"/>
<dbReference type="WBParaSite" id="HPBE_0001113701-mRNA-1">
    <property type="protein sequence ID" value="HPBE_0001113701-mRNA-1"/>
    <property type="gene ID" value="HPBE_0001113701"/>
</dbReference>
<keyword evidence="2" id="KW-1185">Reference proteome</keyword>
<reference evidence="3" key="2">
    <citation type="submission" date="2019-09" db="UniProtKB">
        <authorList>
            <consortium name="WormBaseParasite"/>
        </authorList>
    </citation>
    <scope>IDENTIFICATION</scope>
</reference>
<reference evidence="1 2" key="1">
    <citation type="submission" date="2018-11" db="EMBL/GenBank/DDBJ databases">
        <authorList>
            <consortium name="Pathogen Informatics"/>
        </authorList>
    </citation>
    <scope>NUCLEOTIDE SEQUENCE [LARGE SCALE GENOMIC DNA]</scope>
</reference>